<dbReference type="PROSITE" id="PS00824">
    <property type="entry name" value="EF1BD_1"/>
    <property type="match status" value="1"/>
</dbReference>
<dbReference type="Gene3D" id="3.30.70.60">
    <property type="match status" value="1"/>
</dbReference>
<evidence type="ECO:0000256" key="2">
    <source>
        <dbReference type="ARBA" id="ARBA00022768"/>
    </source>
</evidence>
<keyword evidence="9" id="KW-1185">Reference proteome</keyword>
<dbReference type="InterPro" id="IPR014038">
    <property type="entry name" value="EF1B_bsu/dsu_GNE"/>
</dbReference>
<gene>
    <name evidence="8" type="ORF">PMAYCL1PPCAC_00068</name>
</gene>
<feature type="domain" description="Elongation factor 1 beta central acidic region eukaryote" evidence="7">
    <location>
        <begin position="496"/>
        <end position="522"/>
    </location>
</feature>
<organism evidence="8 9">
    <name type="scientific">Pristionchus mayeri</name>
    <dbReference type="NCBI Taxonomy" id="1317129"/>
    <lineage>
        <taxon>Eukaryota</taxon>
        <taxon>Metazoa</taxon>
        <taxon>Ecdysozoa</taxon>
        <taxon>Nematoda</taxon>
        <taxon>Chromadorea</taxon>
        <taxon>Rhabditida</taxon>
        <taxon>Rhabditina</taxon>
        <taxon>Diplogasteromorpha</taxon>
        <taxon>Diplogasteroidea</taxon>
        <taxon>Neodiplogasteridae</taxon>
        <taxon>Pristionchus</taxon>
    </lineage>
</organism>
<keyword evidence="2 4" id="KW-0251">Elongation factor</keyword>
<comment type="similarity">
    <text evidence="1 4">Belongs to the EF-1-beta/EF-1-delta family.</text>
</comment>
<feature type="domain" description="Translation elongation factor EF1B beta/delta subunit guanine nucleotide exchange" evidence="6">
    <location>
        <begin position="531"/>
        <end position="618"/>
    </location>
</feature>
<dbReference type="SUPFAM" id="SSF54984">
    <property type="entry name" value="eEF-1beta-like"/>
    <property type="match status" value="1"/>
</dbReference>
<dbReference type="Proteomes" id="UP001328107">
    <property type="component" value="Unassembled WGS sequence"/>
</dbReference>
<name>A0AAN4YWN7_9BILA</name>
<accession>A0AAN4YWN7</accession>
<dbReference type="InterPro" id="IPR019446">
    <property type="entry name" value="BMT5-like"/>
</dbReference>
<dbReference type="InterPro" id="IPR014717">
    <property type="entry name" value="Transl_elong_EF1B/ribsomal_bS6"/>
</dbReference>
<dbReference type="GO" id="GO:0005829">
    <property type="term" value="C:cytosol"/>
    <property type="evidence" value="ECO:0007669"/>
    <property type="project" value="TreeGrafter"/>
</dbReference>
<evidence type="ECO:0000256" key="5">
    <source>
        <dbReference type="SAM" id="MobiDB-lite"/>
    </source>
</evidence>
<dbReference type="CDD" id="cd00292">
    <property type="entry name" value="EF1B"/>
    <property type="match status" value="1"/>
</dbReference>
<dbReference type="Pfam" id="PF10354">
    <property type="entry name" value="BMT5-like"/>
    <property type="match status" value="1"/>
</dbReference>
<dbReference type="GO" id="GO:0070475">
    <property type="term" value="P:rRNA base methylation"/>
    <property type="evidence" value="ECO:0007669"/>
    <property type="project" value="InterPro"/>
</dbReference>
<feature type="region of interest" description="Disordered" evidence="5">
    <location>
        <begin position="124"/>
        <end position="145"/>
    </location>
</feature>
<dbReference type="PROSITE" id="PS00825">
    <property type="entry name" value="EF1BD_2"/>
    <property type="match status" value="1"/>
</dbReference>
<keyword evidence="3 4" id="KW-0648">Protein biosynthesis</keyword>
<dbReference type="GO" id="GO:0005853">
    <property type="term" value="C:eukaryotic translation elongation factor 1 complex"/>
    <property type="evidence" value="ECO:0007669"/>
    <property type="project" value="InterPro"/>
</dbReference>
<sequence>MSDGLLSEVSALLGARLAVRAADQAHFGGKQVYTNVKPSTSCGSAGSDDPLSSAINKAKNIAKSALGGSGSDSSKVLSEVAALRQEVSGLKGDLASIKALLEKLSLGGAAPAAAKAAPAAAPAKAAPAPQVDDASLPSTSTTHDPPIYSDRHHVLIIGDGDLSFSLALSRLLQEYPTRITATVLERDEEEFLRRYGPSAEDTLAQLRTLSPKTSLRFHTDATKLETYPDIDYPSVDVLVFNFPHPGGKTNLRHSRRLLNGFLRSVRLVISDQAELHLALARLQSGICVVPGVVFALAEPHHEKDSWQVLDIAASNGFIVDRLEVFDPFDFPGYGAAGYRRGAKGFENKIGAQRIVMRSCPNSQNLSLHELSLLHQGQSKLEFHCLRPFHKHDLSIVFGDGLLLSDEECDSLERRFLDRLCELFGGLVVRREEVMELRSIDPDNRPNRIYRLWWQSLRSPMSKIRCNSFHEEMKIVMSSCFVASGLPLRADDDDFDLFGSDDSDDEEKKAVVAQRLKEYQDKKAKKAGPIAKSSVILDVKPWDDETNMTELEENVRSIEMDGLVWGGGKLIEIGYGIKKLQIITVVEDDKVSVDDLIEKITEGFPDHVQSVDIHAFNKI</sequence>
<dbReference type="SMART" id="SM00888">
    <property type="entry name" value="EF1_GNE"/>
    <property type="match status" value="1"/>
</dbReference>
<dbReference type="InterPro" id="IPR018940">
    <property type="entry name" value="EF-1_beta_acid_region_euk"/>
</dbReference>
<proteinExistence type="inferred from homology"/>
<dbReference type="SMART" id="SM01182">
    <property type="entry name" value="EF-1_beta_acid"/>
    <property type="match status" value="1"/>
</dbReference>
<comment type="caution">
    <text evidence="8">The sequence shown here is derived from an EMBL/GenBank/DDBJ whole genome shotgun (WGS) entry which is preliminary data.</text>
</comment>
<dbReference type="Pfam" id="PF00736">
    <property type="entry name" value="EF1_GNE"/>
    <property type="match status" value="1"/>
</dbReference>
<protein>
    <recommendedName>
        <fullName evidence="10">Eef-1B.1</fullName>
    </recommendedName>
</protein>
<dbReference type="InterPro" id="IPR001326">
    <property type="entry name" value="Transl_elong_EF1B_B/D_CS"/>
</dbReference>
<dbReference type="AlphaFoldDB" id="A0AAN4YWN7"/>
<evidence type="ECO:0000259" key="7">
    <source>
        <dbReference type="SMART" id="SM01182"/>
    </source>
</evidence>
<dbReference type="InterPro" id="IPR049720">
    <property type="entry name" value="EF1B_bsu/dsu"/>
</dbReference>
<dbReference type="FunFam" id="3.30.70.60:FF:000001">
    <property type="entry name" value="Elongation factor 1-beta 1 like"/>
    <property type="match status" value="1"/>
</dbReference>
<reference evidence="9" key="1">
    <citation type="submission" date="2022-10" db="EMBL/GenBank/DDBJ databases">
        <title>Genome assembly of Pristionchus species.</title>
        <authorList>
            <person name="Yoshida K."/>
            <person name="Sommer R.J."/>
        </authorList>
    </citation>
    <scope>NUCLEOTIDE SEQUENCE [LARGE SCALE GENOMIC DNA]</scope>
    <source>
        <strain evidence="9">RS5460</strain>
    </source>
</reference>
<evidence type="ECO:0000259" key="6">
    <source>
        <dbReference type="SMART" id="SM00888"/>
    </source>
</evidence>
<dbReference type="GO" id="GO:0005085">
    <property type="term" value="F:guanyl-nucleotide exchange factor activity"/>
    <property type="evidence" value="ECO:0007669"/>
    <property type="project" value="TreeGrafter"/>
</dbReference>
<evidence type="ECO:0000256" key="4">
    <source>
        <dbReference type="RuleBase" id="RU003791"/>
    </source>
</evidence>
<dbReference type="EMBL" id="BTRK01000001">
    <property type="protein sequence ID" value="GMR29873.1"/>
    <property type="molecule type" value="Genomic_DNA"/>
</dbReference>
<dbReference type="Pfam" id="PF10587">
    <property type="entry name" value="EF-1_beta_acid"/>
    <property type="match status" value="1"/>
</dbReference>
<dbReference type="PANTHER" id="PTHR11595">
    <property type="entry name" value="EF-HAND AND COILED-COIL DOMAIN-CONTAINING FAMILY MEMBER"/>
    <property type="match status" value="1"/>
</dbReference>
<dbReference type="GO" id="GO:0003746">
    <property type="term" value="F:translation elongation factor activity"/>
    <property type="evidence" value="ECO:0007669"/>
    <property type="project" value="UniProtKB-KW"/>
</dbReference>
<evidence type="ECO:0008006" key="10">
    <source>
        <dbReference type="Google" id="ProtNLM"/>
    </source>
</evidence>
<evidence type="ECO:0000256" key="3">
    <source>
        <dbReference type="ARBA" id="ARBA00022917"/>
    </source>
</evidence>
<dbReference type="GO" id="GO:0070042">
    <property type="term" value="F:rRNA (uridine-N3-)-methyltransferase activity"/>
    <property type="evidence" value="ECO:0007669"/>
    <property type="project" value="InterPro"/>
</dbReference>
<dbReference type="InterPro" id="IPR036219">
    <property type="entry name" value="eEF-1beta-like_sf"/>
</dbReference>
<evidence type="ECO:0000256" key="1">
    <source>
        <dbReference type="ARBA" id="ARBA00007411"/>
    </source>
</evidence>
<evidence type="ECO:0000313" key="8">
    <source>
        <dbReference type="EMBL" id="GMR29873.1"/>
    </source>
</evidence>
<dbReference type="PANTHER" id="PTHR11595:SF21">
    <property type="entry name" value="ELONGATION FACTOR 1-BETA"/>
    <property type="match status" value="1"/>
</dbReference>
<evidence type="ECO:0000313" key="9">
    <source>
        <dbReference type="Proteomes" id="UP001328107"/>
    </source>
</evidence>